<dbReference type="AlphaFoldDB" id="A0A1B9Y310"/>
<dbReference type="InterPro" id="IPR045455">
    <property type="entry name" value="NrS-1_pol-like_helicase"/>
</dbReference>
<proteinExistence type="predicted"/>
<dbReference type="RefSeq" id="WP_068703359.1">
    <property type="nucleotide sequence ID" value="NZ_MAKX01000001.1"/>
</dbReference>
<comment type="caution">
    <text evidence="2">The sequence shown here is derived from an EMBL/GenBank/DDBJ whole genome shotgun (WGS) entry which is preliminary data.</text>
</comment>
<dbReference type="OrthoDB" id="608366at2"/>
<dbReference type="InterPro" id="IPR027417">
    <property type="entry name" value="P-loop_NTPase"/>
</dbReference>
<evidence type="ECO:0000259" key="1">
    <source>
        <dbReference type="Pfam" id="PF19263"/>
    </source>
</evidence>
<organism evidence="2 3">
    <name type="scientific">Tenacibaculum soleae</name>
    <dbReference type="NCBI Taxonomy" id="447689"/>
    <lineage>
        <taxon>Bacteria</taxon>
        <taxon>Pseudomonadati</taxon>
        <taxon>Bacteroidota</taxon>
        <taxon>Flavobacteriia</taxon>
        <taxon>Flavobacteriales</taxon>
        <taxon>Flavobacteriaceae</taxon>
        <taxon>Tenacibaculum</taxon>
    </lineage>
</organism>
<sequence>MEQIPYLRIGTSYFKIVQVPTIHNQFNETLIKWDRNTIIQDHNRNYLTKIPKYDGSICFPNHINFSKTIHSFYNTYSPLSHKPKNGEIQNTLNFFKHIFGSQLEYGLDYFKLLYEKPTHSLPVLCLVSKERATGKSSFLKYLKEVFGHNMSYLDSHSINSNFNLDWGNKLISGMDEAFVQKEEITEKIKYLSTANKNKIEAKGKERFEVDFFGKFIMCSNKEDSFIKIDADEIRFWVIKIPKLQFEDVNFLSKLTSEIPAFLNFTLKREFASERKTRMWFTPQQIHTTALTKLVNNNRNRVEKEIAHLLISVMEKFDLEEINFSIMDLLNALNKTRIKTDLTQLRKLLKNNWKLPQKNNCFKYQKFSILSDGEIVLLNTKGRFFTLKKTFLLKNFDDLMTE</sequence>
<name>A0A1B9Y310_9FLAO</name>
<evidence type="ECO:0000313" key="3">
    <source>
        <dbReference type="Proteomes" id="UP000093186"/>
    </source>
</evidence>
<accession>A0A1B9Y310</accession>
<protein>
    <recommendedName>
        <fullName evidence="1">NrS-1 polymerase-like helicase domain-containing protein</fullName>
    </recommendedName>
</protein>
<reference evidence="2 3" key="1">
    <citation type="submission" date="2016-06" db="EMBL/GenBank/DDBJ databases">
        <title>Draft Genome Sequence of Tenacibaculum soleae UCD-KL19.</title>
        <authorList>
            <person name="Eisen J.A."/>
            <person name="Coil D.A."/>
            <person name="Lujan K.M."/>
        </authorList>
    </citation>
    <scope>NUCLEOTIDE SEQUENCE [LARGE SCALE GENOMIC DNA]</scope>
    <source>
        <strain evidence="2 3">UCD-KL19</strain>
    </source>
</reference>
<dbReference type="Pfam" id="PF19263">
    <property type="entry name" value="DUF5906"/>
    <property type="match status" value="1"/>
</dbReference>
<evidence type="ECO:0000313" key="2">
    <source>
        <dbReference type="EMBL" id="OCK44208.1"/>
    </source>
</evidence>
<keyword evidence="3" id="KW-1185">Reference proteome</keyword>
<feature type="domain" description="NrS-1 polymerase-like helicase" evidence="1">
    <location>
        <begin position="126"/>
        <end position="231"/>
    </location>
</feature>
<dbReference type="STRING" id="447689.BA195_05865"/>
<dbReference type="Proteomes" id="UP000093186">
    <property type="component" value="Unassembled WGS sequence"/>
</dbReference>
<dbReference type="Gene3D" id="3.40.50.300">
    <property type="entry name" value="P-loop containing nucleotide triphosphate hydrolases"/>
    <property type="match status" value="1"/>
</dbReference>
<dbReference type="EMBL" id="MAKX01000001">
    <property type="protein sequence ID" value="OCK44208.1"/>
    <property type="molecule type" value="Genomic_DNA"/>
</dbReference>
<gene>
    <name evidence="2" type="ORF">BA195_05865</name>
</gene>